<feature type="compositionally biased region" description="Acidic residues" evidence="2">
    <location>
        <begin position="42"/>
        <end position="51"/>
    </location>
</feature>
<accession>A0A022RH36</accession>
<gene>
    <name evidence="3" type="ORF">MIMGU_mgv1a002994mg</name>
</gene>
<reference evidence="3 4" key="1">
    <citation type="journal article" date="2013" name="Proc. Natl. Acad. Sci. U.S.A.">
        <title>Fine-scale variation in meiotic recombination in Mimulus inferred from population shotgun sequencing.</title>
        <authorList>
            <person name="Hellsten U."/>
            <person name="Wright K.M."/>
            <person name="Jenkins J."/>
            <person name="Shu S."/>
            <person name="Yuan Y."/>
            <person name="Wessler S.R."/>
            <person name="Schmutz J."/>
            <person name="Willis J.H."/>
            <person name="Rokhsar D.S."/>
        </authorList>
    </citation>
    <scope>NUCLEOTIDE SEQUENCE [LARGE SCALE GENOMIC DNA]</scope>
    <source>
        <strain evidence="4">cv. DUN x IM62</strain>
    </source>
</reference>
<feature type="compositionally biased region" description="Polar residues" evidence="2">
    <location>
        <begin position="180"/>
        <end position="204"/>
    </location>
</feature>
<dbReference type="STRING" id="4155.A0A022RH36"/>
<dbReference type="PhylomeDB" id="A0A022RH36"/>
<sequence length="618" mass="68745">MASPLHRHTRSSSSGLSNMKKPQNAKAAAQRLAQVMAHQPADDEDEEDDLLYDFAPAVSSGGIGLAGGRQNKNRSPRSVRSSVDQPPPPSSRPSSVARPSSSYNLSEQQQQPLSARTTTSLLRPTPPQPKPPEPSTHLPPSSISVRSSQPVELSPHHQHSSSSIPFRSSQPVAVEVSPHFHSSSGSARSTQHADPADESQSPQHGRSSASGRSPSFSEQPTSARFGSVGRPNLKVKTAAIVPPAVPLSIKPVLSADSLQEKTRDKRLSLDFGTFKYKEPSGQQSSSALQDELDMLQEENDSLVEKLRLVEERCEEAESRTRQLEKQIASLGEGVSLEARLLSRQAAREEATSAMEQLHDVEREVKSLQIVTQRMILTQEEMEEVVLKRCWLARCWSLCVKHGIHAEIAGARYDYWSSFASTPVEVILAAGKKAKLENSSLNSDLEVREKVLQAKDQVPKMVNVESMLMVEKGLRELTSLKVEEAIAISMARKRRPSIVKSNVLDDLKLPIEGPNFSEAYELSSEETEDVLLKQAWLLYFWRRAKNQGLEADIAEERLQLWINQWNKQPTSHDAVDVERGLMELRKLGVETKLWEEPRRLVDQESSHKTLLETEYQMLA</sequence>
<dbReference type="EMBL" id="KI630493">
    <property type="protein sequence ID" value="EYU38200.1"/>
    <property type="molecule type" value="Genomic_DNA"/>
</dbReference>
<evidence type="ECO:0008006" key="5">
    <source>
        <dbReference type="Google" id="ProtNLM"/>
    </source>
</evidence>
<feature type="compositionally biased region" description="Polar residues" evidence="2">
    <location>
        <begin position="11"/>
        <end position="21"/>
    </location>
</feature>
<dbReference type="InterPro" id="IPR040321">
    <property type="entry name" value="SCD2-like"/>
</dbReference>
<evidence type="ECO:0000313" key="3">
    <source>
        <dbReference type="EMBL" id="EYU38200.1"/>
    </source>
</evidence>
<dbReference type="PANTHER" id="PTHR31762">
    <property type="entry name" value="FAS-BINDING FACTOR-LIKE PROTEIN"/>
    <property type="match status" value="1"/>
</dbReference>
<keyword evidence="1" id="KW-0175">Coiled coil</keyword>
<feature type="compositionally biased region" description="Polar residues" evidence="2">
    <location>
        <begin position="138"/>
        <end position="151"/>
    </location>
</feature>
<feature type="compositionally biased region" description="Low complexity" evidence="2">
    <location>
        <begin position="160"/>
        <end position="169"/>
    </location>
</feature>
<evidence type="ECO:0000256" key="2">
    <source>
        <dbReference type="SAM" id="MobiDB-lite"/>
    </source>
</evidence>
<dbReference type="GO" id="GO:0000911">
    <property type="term" value="P:cytokinesis by cell plate formation"/>
    <property type="evidence" value="ECO:0007669"/>
    <property type="project" value="InterPro"/>
</dbReference>
<feature type="compositionally biased region" description="Pro residues" evidence="2">
    <location>
        <begin position="124"/>
        <end position="134"/>
    </location>
</feature>
<evidence type="ECO:0000256" key="1">
    <source>
        <dbReference type="SAM" id="Coils"/>
    </source>
</evidence>
<proteinExistence type="predicted"/>
<feature type="compositionally biased region" description="Low complexity" evidence="2">
    <location>
        <begin position="112"/>
        <end position="123"/>
    </location>
</feature>
<feature type="coiled-coil region" evidence="1">
    <location>
        <begin position="285"/>
        <end position="370"/>
    </location>
</feature>
<keyword evidence="4" id="KW-1185">Reference proteome</keyword>
<feature type="region of interest" description="Disordered" evidence="2">
    <location>
        <begin position="1"/>
        <end position="229"/>
    </location>
</feature>
<evidence type="ECO:0000313" key="4">
    <source>
        <dbReference type="Proteomes" id="UP000030748"/>
    </source>
</evidence>
<organism evidence="3 4">
    <name type="scientific">Erythranthe guttata</name>
    <name type="common">Yellow monkey flower</name>
    <name type="synonym">Mimulus guttatus</name>
    <dbReference type="NCBI Taxonomy" id="4155"/>
    <lineage>
        <taxon>Eukaryota</taxon>
        <taxon>Viridiplantae</taxon>
        <taxon>Streptophyta</taxon>
        <taxon>Embryophyta</taxon>
        <taxon>Tracheophyta</taxon>
        <taxon>Spermatophyta</taxon>
        <taxon>Magnoliopsida</taxon>
        <taxon>eudicotyledons</taxon>
        <taxon>Gunneridae</taxon>
        <taxon>Pentapetalae</taxon>
        <taxon>asterids</taxon>
        <taxon>lamiids</taxon>
        <taxon>Lamiales</taxon>
        <taxon>Phrymaceae</taxon>
        <taxon>Erythranthe</taxon>
    </lineage>
</organism>
<name>A0A022RH36_ERYGU</name>
<feature type="compositionally biased region" description="Low complexity" evidence="2">
    <location>
        <begin position="92"/>
        <end position="102"/>
    </location>
</feature>
<dbReference type="Proteomes" id="UP000030748">
    <property type="component" value="Unassembled WGS sequence"/>
</dbReference>
<dbReference type="eggNOG" id="ENOG502QVZK">
    <property type="taxonomic scope" value="Eukaryota"/>
</dbReference>
<protein>
    <recommendedName>
        <fullName evidence="5">Coiled-coil domain-containing protein SCD2</fullName>
    </recommendedName>
</protein>
<feature type="compositionally biased region" description="Low complexity" evidence="2">
    <location>
        <begin position="205"/>
        <end position="217"/>
    </location>
</feature>
<dbReference type="AlphaFoldDB" id="A0A022RH36"/>
<feature type="compositionally biased region" description="Basic residues" evidence="2">
    <location>
        <begin position="1"/>
        <end position="10"/>
    </location>
</feature>
<dbReference type="PANTHER" id="PTHR31762:SF10">
    <property type="entry name" value="FAS-BINDING FACTOR-LIKE PROTEIN"/>
    <property type="match status" value="1"/>
</dbReference>